<dbReference type="GO" id="GO:1902600">
    <property type="term" value="P:proton transmembrane transport"/>
    <property type="evidence" value="ECO:0007669"/>
    <property type="project" value="UniProtKB-KW"/>
</dbReference>
<dbReference type="UniPathway" id="UPA00705"/>
<dbReference type="InParanoid" id="A0A1Y5SAX4"/>
<keyword evidence="5 19" id="KW-1003">Cell membrane</keyword>
<dbReference type="PANTHER" id="PTHR33751">
    <property type="entry name" value="CBB3-TYPE CYTOCHROME C OXIDASE SUBUNIT FIXP"/>
    <property type="match status" value="1"/>
</dbReference>
<dbReference type="InterPro" id="IPR004678">
    <property type="entry name" value="Cyt_c_oxidase_cbb3_su3"/>
</dbReference>
<organism evidence="24 25">
    <name type="scientific">Oceanibacterium hippocampi</name>
    <dbReference type="NCBI Taxonomy" id="745714"/>
    <lineage>
        <taxon>Bacteria</taxon>
        <taxon>Pseudomonadati</taxon>
        <taxon>Pseudomonadota</taxon>
        <taxon>Alphaproteobacteria</taxon>
        <taxon>Sneathiellales</taxon>
        <taxon>Sneathiellaceae</taxon>
        <taxon>Oceanibacterium</taxon>
    </lineage>
</organism>
<evidence type="ECO:0000256" key="6">
    <source>
        <dbReference type="ARBA" id="ARBA00022519"/>
    </source>
</evidence>
<dbReference type="Gene3D" id="1.10.760.10">
    <property type="entry name" value="Cytochrome c-like domain"/>
    <property type="match status" value="2"/>
</dbReference>
<dbReference type="AlphaFoldDB" id="A0A1Y5SAX4"/>
<dbReference type="InterPro" id="IPR032858">
    <property type="entry name" value="CcoP_N"/>
</dbReference>
<dbReference type="Pfam" id="PF13442">
    <property type="entry name" value="Cytochrome_CBB3"/>
    <property type="match status" value="1"/>
</dbReference>
<evidence type="ECO:0000256" key="10">
    <source>
        <dbReference type="ARBA" id="ARBA00022723"/>
    </source>
</evidence>
<evidence type="ECO:0000256" key="4">
    <source>
        <dbReference type="ARBA" id="ARBA00022448"/>
    </source>
</evidence>
<dbReference type="EMBL" id="FWFR01000001">
    <property type="protein sequence ID" value="SLN36233.1"/>
    <property type="molecule type" value="Genomic_DNA"/>
</dbReference>
<evidence type="ECO:0000256" key="20">
    <source>
        <dbReference type="PIRSR" id="PIRSR000006-1"/>
    </source>
</evidence>
<comment type="similarity">
    <text evidence="3 19">Belongs to the CcoP / FixP family.</text>
</comment>
<dbReference type="GO" id="GO:0020037">
    <property type="term" value="F:heme binding"/>
    <property type="evidence" value="ECO:0007669"/>
    <property type="project" value="InterPro"/>
</dbReference>
<dbReference type="Gene3D" id="6.10.280.130">
    <property type="match status" value="1"/>
</dbReference>
<keyword evidence="25" id="KW-1185">Reference proteome</keyword>
<evidence type="ECO:0000256" key="13">
    <source>
        <dbReference type="ARBA" id="ARBA00022982"/>
    </source>
</evidence>
<evidence type="ECO:0000256" key="21">
    <source>
        <dbReference type="PIRSR" id="PIRSR000006-2"/>
    </source>
</evidence>
<evidence type="ECO:0000256" key="2">
    <source>
        <dbReference type="ARBA" id="ARBA00004673"/>
    </source>
</evidence>
<evidence type="ECO:0000256" key="12">
    <source>
        <dbReference type="ARBA" id="ARBA00022781"/>
    </source>
</evidence>
<keyword evidence="13 19" id="KW-0249">Electron transport</keyword>
<dbReference type="InterPro" id="IPR050597">
    <property type="entry name" value="Cytochrome_c_Oxidase_Subunit"/>
</dbReference>
<keyword evidence="8 19" id="KW-0679">Respiratory chain</keyword>
<keyword evidence="7 19" id="KW-0349">Heme</keyword>
<evidence type="ECO:0000256" key="14">
    <source>
        <dbReference type="ARBA" id="ARBA00022989"/>
    </source>
</evidence>
<keyword evidence="14 22" id="KW-1133">Transmembrane helix</keyword>
<dbReference type="GO" id="GO:0005886">
    <property type="term" value="C:plasma membrane"/>
    <property type="evidence" value="ECO:0007669"/>
    <property type="project" value="UniProtKB-SubCell"/>
</dbReference>
<keyword evidence="6 19" id="KW-0997">Cell inner membrane</keyword>
<comment type="subcellular location">
    <subcellularLocation>
        <location evidence="1 19">Cell inner membrane</location>
    </subcellularLocation>
</comment>
<keyword evidence="18 19" id="KW-0472">Membrane</keyword>
<comment type="subunit">
    <text evidence="19">Component of the cbb3-type cytochrome c oxidase.</text>
</comment>
<dbReference type="SUPFAM" id="SSF46626">
    <property type="entry name" value="Cytochrome c"/>
    <property type="match status" value="2"/>
</dbReference>
<dbReference type="GO" id="GO:0005506">
    <property type="term" value="F:iron ion binding"/>
    <property type="evidence" value="ECO:0007669"/>
    <property type="project" value="InterPro"/>
</dbReference>
<evidence type="ECO:0000256" key="1">
    <source>
        <dbReference type="ARBA" id="ARBA00004533"/>
    </source>
</evidence>
<reference evidence="24 25" key="1">
    <citation type="submission" date="2017-03" db="EMBL/GenBank/DDBJ databases">
        <authorList>
            <person name="Afonso C.L."/>
            <person name="Miller P.J."/>
            <person name="Scott M.A."/>
            <person name="Spackman E."/>
            <person name="Goraichik I."/>
            <person name="Dimitrov K.M."/>
            <person name="Suarez D.L."/>
            <person name="Swayne D.E."/>
        </authorList>
    </citation>
    <scope>NUCLEOTIDE SEQUENCE [LARGE SCALE GENOMIC DNA]</scope>
    <source>
        <strain evidence="24 25">CECT 7691</strain>
    </source>
</reference>
<evidence type="ECO:0000313" key="24">
    <source>
        <dbReference type="EMBL" id="SLN36233.1"/>
    </source>
</evidence>
<evidence type="ECO:0000256" key="11">
    <source>
        <dbReference type="ARBA" id="ARBA00022737"/>
    </source>
</evidence>
<dbReference type="PIRSF" id="PIRSF000006">
    <property type="entry name" value="Cbb3-Cox_fixP"/>
    <property type="match status" value="1"/>
</dbReference>
<dbReference type="PRINTS" id="PR00605">
    <property type="entry name" value="CYTCHROMECIC"/>
</dbReference>
<feature type="binding site" description="axial binding residue" evidence="20">
    <location>
        <position position="266"/>
    </location>
    <ligand>
        <name>heme c</name>
        <dbReference type="ChEBI" id="CHEBI:61717"/>
        <label>1</label>
    </ligand>
    <ligandPart>
        <name>Fe</name>
        <dbReference type="ChEBI" id="CHEBI:18248"/>
    </ligandPart>
</feature>
<evidence type="ECO:0000256" key="9">
    <source>
        <dbReference type="ARBA" id="ARBA00022692"/>
    </source>
</evidence>
<comment type="cofactor">
    <cofactor evidence="19 21">
        <name>heme c</name>
        <dbReference type="ChEBI" id="CHEBI:61717"/>
    </cofactor>
    <text evidence="19 21">Binds 2 heme C groups per subunit.</text>
</comment>
<feature type="binding site" description="axial binding residue" evidence="20">
    <location>
        <position position="172"/>
    </location>
    <ligand>
        <name>heme c</name>
        <dbReference type="ChEBI" id="CHEBI:61717"/>
        <label>2</label>
    </ligand>
    <ligandPart>
        <name>Fe</name>
        <dbReference type="ChEBI" id="CHEBI:18248"/>
    </ligandPart>
</feature>
<evidence type="ECO:0000256" key="15">
    <source>
        <dbReference type="ARBA" id="ARBA00023002"/>
    </source>
</evidence>
<dbReference type="GO" id="GO:0016491">
    <property type="term" value="F:oxidoreductase activity"/>
    <property type="evidence" value="ECO:0007669"/>
    <property type="project" value="UniProtKB-KW"/>
</dbReference>
<keyword evidence="15 19" id="KW-0560">Oxidoreductase</keyword>
<dbReference type="InterPro" id="IPR038414">
    <property type="entry name" value="CcoP_N_sf"/>
</dbReference>
<keyword evidence="9 22" id="KW-0812">Transmembrane</keyword>
<evidence type="ECO:0000256" key="16">
    <source>
        <dbReference type="ARBA" id="ARBA00023004"/>
    </source>
</evidence>
<feature type="binding site" description="covalent" evidence="21">
    <location>
        <position position="221"/>
    </location>
    <ligand>
        <name>heme c</name>
        <dbReference type="ChEBI" id="CHEBI:61717"/>
        <label>2</label>
    </ligand>
</feature>
<keyword evidence="4 19" id="KW-0813">Transport</keyword>
<evidence type="ECO:0000256" key="5">
    <source>
        <dbReference type="ARBA" id="ARBA00022475"/>
    </source>
</evidence>
<keyword evidence="16 19" id="KW-0408">Iron</keyword>
<feature type="binding site" description="covalent" evidence="21">
    <location>
        <position position="224"/>
    </location>
    <ligand>
        <name>heme c</name>
        <dbReference type="ChEBI" id="CHEBI:61717"/>
        <label>2</label>
    </ligand>
</feature>
<evidence type="ECO:0000256" key="17">
    <source>
        <dbReference type="ARBA" id="ARBA00023065"/>
    </source>
</evidence>
<keyword evidence="17 19" id="KW-0406">Ion transport</keyword>
<protein>
    <recommendedName>
        <fullName evidence="19">Cbb3-type cytochrome c oxidase subunit</fullName>
    </recommendedName>
</protein>
<evidence type="ECO:0000256" key="18">
    <source>
        <dbReference type="ARBA" id="ARBA00023136"/>
    </source>
</evidence>
<feature type="binding site" description="axial binding residue" evidence="20">
    <location>
        <position position="225"/>
    </location>
    <ligand>
        <name>heme c</name>
        <dbReference type="ChEBI" id="CHEBI:61717"/>
        <label>2</label>
    </ligand>
    <ligandPart>
        <name>Fe</name>
        <dbReference type="ChEBI" id="CHEBI:18248"/>
    </ligandPart>
</feature>
<comment type="function">
    <text evidence="19">C-type cytochrome. Part of the cbb3-type cytochrome c oxidase complex.</text>
</comment>
<keyword evidence="10 19" id="KW-0479">Metal-binding</keyword>
<dbReference type="Pfam" id="PF14715">
    <property type="entry name" value="FixP_N"/>
    <property type="match status" value="1"/>
</dbReference>
<feature type="binding site" description="covalent" evidence="21">
    <location>
        <position position="124"/>
    </location>
    <ligand>
        <name>heme c</name>
        <dbReference type="ChEBI" id="CHEBI:61717"/>
        <label>1</label>
    </ligand>
</feature>
<evidence type="ECO:0000313" key="25">
    <source>
        <dbReference type="Proteomes" id="UP000193200"/>
    </source>
</evidence>
<gene>
    <name evidence="24" type="primary">fixP</name>
    <name evidence="24" type="ORF">OCH7691_01456</name>
</gene>
<sequence>MAVEERDHHSGYLTTGHDWNGITELNRPVPKVIWLFLLVTFLSALILWILLPAWPLGTTFTRGLLGIDERAAIAENLADAAAARADWADRVAALSFEEIDADPALSRAAVETGRTLFGDNCAMCHGSAGLGGPGFPSLADRAWLWGGDRDAILETLRVGINSGHPDSRSSQMLAFGRDGILDRRSLLDVAAFVQSLSDPAVAQGAEADAVTAGAAVFAENCASCHGDAGKGGLEFGAPDLTDGFWIYGGDRQSIVTTLQQGRMGVMPAWEGRLSETDRGILAYYVHHLGSGAK</sequence>
<keyword evidence="11" id="KW-0677">Repeat</keyword>
<dbReference type="GO" id="GO:0009055">
    <property type="term" value="F:electron transfer activity"/>
    <property type="evidence" value="ECO:0007669"/>
    <property type="project" value="InterPro"/>
</dbReference>
<dbReference type="InterPro" id="IPR009056">
    <property type="entry name" value="Cyt_c-like_dom"/>
</dbReference>
<feature type="transmembrane region" description="Helical" evidence="22">
    <location>
        <begin position="32"/>
        <end position="54"/>
    </location>
</feature>
<feature type="binding site" description="axial binding residue" evidence="20">
    <location>
        <position position="125"/>
    </location>
    <ligand>
        <name>heme c</name>
        <dbReference type="ChEBI" id="CHEBI:61717"/>
        <label>1</label>
    </ligand>
    <ligandPart>
        <name>Fe</name>
        <dbReference type="ChEBI" id="CHEBI:18248"/>
    </ligandPart>
</feature>
<name>A0A1Y5SAX4_9PROT</name>
<dbReference type="GO" id="GO:0006119">
    <property type="term" value="P:oxidative phosphorylation"/>
    <property type="evidence" value="ECO:0007669"/>
    <property type="project" value="UniProtKB-UniPathway"/>
</dbReference>
<comment type="pathway">
    <text evidence="2 19">Energy metabolism; oxidative phosphorylation.</text>
</comment>
<evidence type="ECO:0000259" key="23">
    <source>
        <dbReference type="PROSITE" id="PS51007"/>
    </source>
</evidence>
<feature type="domain" description="Cytochrome c" evidence="23">
    <location>
        <begin position="108"/>
        <end position="197"/>
    </location>
</feature>
<dbReference type="InterPro" id="IPR036909">
    <property type="entry name" value="Cyt_c-like_dom_sf"/>
</dbReference>
<evidence type="ECO:0000256" key="22">
    <source>
        <dbReference type="SAM" id="Phobius"/>
    </source>
</evidence>
<dbReference type="InterPro" id="IPR008168">
    <property type="entry name" value="Cyt_C_IC"/>
</dbReference>
<dbReference type="PROSITE" id="PS51007">
    <property type="entry name" value="CYTC"/>
    <property type="match status" value="2"/>
</dbReference>
<proteinExistence type="inferred from homology"/>
<dbReference type="Pfam" id="PF00034">
    <property type="entry name" value="Cytochrom_C"/>
    <property type="match status" value="1"/>
</dbReference>
<keyword evidence="12 19" id="KW-0375">Hydrogen ion transport</keyword>
<accession>A0A1Y5SAX4</accession>
<evidence type="ECO:0000256" key="3">
    <source>
        <dbReference type="ARBA" id="ARBA00006113"/>
    </source>
</evidence>
<feature type="binding site" description="covalent" evidence="21">
    <location>
        <position position="121"/>
    </location>
    <ligand>
        <name>heme c</name>
        <dbReference type="ChEBI" id="CHEBI:61717"/>
        <label>1</label>
    </ligand>
</feature>
<dbReference type="NCBIfam" id="TIGR00782">
    <property type="entry name" value="ccoP"/>
    <property type="match status" value="1"/>
</dbReference>
<feature type="domain" description="Cytochrome c" evidence="23">
    <location>
        <begin position="208"/>
        <end position="289"/>
    </location>
</feature>
<dbReference type="PANTHER" id="PTHR33751:SF1">
    <property type="entry name" value="CBB3-TYPE CYTOCHROME C OXIDASE SUBUNIT FIXP"/>
    <property type="match status" value="1"/>
</dbReference>
<dbReference type="Proteomes" id="UP000193200">
    <property type="component" value="Unassembled WGS sequence"/>
</dbReference>
<evidence type="ECO:0000256" key="7">
    <source>
        <dbReference type="ARBA" id="ARBA00022617"/>
    </source>
</evidence>
<evidence type="ECO:0000256" key="8">
    <source>
        <dbReference type="ARBA" id="ARBA00022660"/>
    </source>
</evidence>
<dbReference type="RefSeq" id="WP_176244955.1">
    <property type="nucleotide sequence ID" value="NZ_FWFR01000001.1"/>
</dbReference>
<evidence type="ECO:0000256" key="19">
    <source>
        <dbReference type="PIRNR" id="PIRNR000006"/>
    </source>
</evidence>